<dbReference type="Gene3D" id="2.40.128.20">
    <property type="match status" value="1"/>
</dbReference>
<dbReference type="EMBL" id="JAVRBK010000010">
    <property type="protein sequence ID" value="KAK5637969.1"/>
    <property type="molecule type" value="Genomic_DNA"/>
</dbReference>
<dbReference type="InterPro" id="IPR022272">
    <property type="entry name" value="Lipocalin_CS"/>
</dbReference>
<reference evidence="2 3" key="1">
    <citation type="journal article" date="2024" name="Insects">
        <title>An Improved Chromosome-Level Genome Assembly of the Firefly Pyrocoelia pectoralis.</title>
        <authorList>
            <person name="Fu X."/>
            <person name="Meyer-Rochow V.B."/>
            <person name="Ballantyne L."/>
            <person name="Zhu X."/>
        </authorList>
    </citation>
    <scope>NUCLEOTIDE SEQUENCE [LARGE SCALE GENOMIC DNA]</scope>
    <source>
        <strain evidence="2">XCY_ONT2</strain>
    </source>
</reference>
<accession>A0AAN7V6Z5</accession>
<dbReference type="AlphaFoldDB" id="A0AAN7V6Z5"/>
<evidence type="ECO:0008006" key="4">
    <source>
        <dbReference type="Google" id="ProtNLM"/>
    </source>
</evidence>
<proteinExistence type="predicted"/>
<dbReference type="InterPro" id="IPR012674">
    <property type="entry name" value="Calycin"/>
</dbReference>
<sequence>MQIRNTMSRLPLLLFLSCVEFARCDFTFIGKCPVVKPMENFDIFDFLGLWYTIEKSPTTIPCRQYGFLEKLEKRGEFRYYDIDPDSKARQKYEMSDLIVPEWNAASMIVNHGRQKSNFVVLSTDCGRYASTVMYRQVGAACKLSAKLLSRNPELDEDVIKDARLSLESYNLTTPVHCYEPPTTTISTTTTESTETVTLPRKPSFHYLRF</sequence>
<name>A0AAN7V6Z5_9COLE</name>
<evidence type="ECO:0000256" key="1">
    <source>
        <dbReference type="SAM" id="SignalP"/>
    </source>
</evidence>
<dbReference type="PANTHER" id="PTHR10612:SF49">
    <property type="entry name" value="APOLIPOPROTEIN D-LIKE PROTEIN"/>
    <property type="match status" value="1"/>
</dbReference>
<feature type="chain" id="PRO_5042940455" description="Apolipoprotein D" evidence="1">
    <location>
        <begin position="25"/>
        <end position="209"/>
    </location>
</feature>
<feature type="signal peptide" evidence="1">
    <location>
        <begin position="1"/>
        <end position="24"/>
    </location>
</feature>
<gene>
    <name evidence="2" type="ORF">RI129_012264</name>
</gene>
<evidence type="ECO:0000313" key="3">
    <source>
        <dbReference type="Proteomes" id="UP001329430"/>
    </source>
</evidence>
<evidence type="ECO:0000313" key="2">
    <source>
        <dbReference type="EMBL" id="KAK5637969.1"/>
    </source>
</evidence>
<dbReference type="Proteomes" id="UP001329430">
    <property type="component" value="Chromosome 10"/>
</dbReference>
<organism evidence="2 3">
    <name type="scientific">Pyrocoelia pectoralis</name>
    <dbReference type="NCBI Taxonomy" id="417401"/>
    <lineage>
        <taxon>Eukaryota</taxon>
        <taxon>Metazoa</taxon>
        <taxon>Ecdysozoa</taxon>
        <taxon>Arthropoda</taxon>
        <taxon>Hexapoda</taxon>
        <taxon>Insecta</taxon>
        <taxon>Pterygota</taxon>
        <taxon>Neoptera</taxon>
        <taxon>Endopterygota</taxon>
        <taxon>Coleoptera</taxon>
        <taxon>Polyphaga</taxon>
        <taxon>Elateriformia</taxon>
        <taxon>Elateroidea</taxon>
        <taxon>Lampyridae</taxon>
        <taxon>Lampyrinae</taxon>
        <taxon>Pyrocoelia</taxon>
    </lineage>
</organism>
<keyword evidence="1" id="KW-0732">Signal</keyword>
<protein>
    <recommendedName>
        <fullName evidence="4">Apolipoprotein D</fullName>
    </recommendedName>
</protein>
<dbReference type="PANTHER" id="PTHR10612">
    <property type="entry name" value="APOLIPOPROTEIN D"/>
    <property type="match status" value="1"/>
</dbReference>
<dbReference type="GO" id="GO:0006629">
    <property type="term" value="P:lipid metabolic process"/>
    <property type="evidence" value="ECO:0007669"/>
    <property type="project" value="TreeGrafter"/>
</dbReference>
<keyword evidence="3" id="KW-1185">Reference proteome</keyword>
<dbReference type="GO" id="GO:0005737">
    <property type="term" value="C:cytoplasm"/>
    <property type="evidence" value="ECO:0007669"/>
    <property type="project" value="TreeGrafter"/>
</dbReference>
<dbReference type="SUPFAM" id="SSF50814">
    <property type="entry name" value="Lipocalins"/>
    <property type="match status" value="1"/>
</dbReference>
<dbReference type="PROSITE" id="PS00213">
    <property type="entry name" value="LIPOCALIN"/>
    <property type="match status" value="1"/>
</dbReference>
<dbReference type="GO" id="GO:0000302">
    <property type="term" value="P:response to reactive oxygen species"/>
    <property type="evidence" value="ECO:0007669"/>
    <property type="project" value="TreeGrafter"/>
</dbReference>
<comment type="caution">
    <text evidence="2">The sequence shown here is derived from an EMBL/GenBank/DDBJ whole genome shotgun (WGS) entry which is preliminary data.</text>
</comment>